<dbReference type="Proteomes" id="UP000054935">
    <property type="component" value="Unassembled WGS sequence"/>
</dbReference>
<organism evidence="1 2">
    <name type="scientific">Tropicibacter naphthalenivorans</name>
    <dbReference type="NCBI Taxonomy" id="441103"/>
    <lineage>
        <taxon>Bacteria</taxon>
        <taxon>Pseudomonadati</taxon>
        <taxon>Pseudomonadota</taxon>
        <taxon>Alphaproteobacteria</taxon>
        <taxon>Rhodobacterales</taxon>
        <taxon>Roseobacteraceae</taxon>
        <taxon>Tropicibacter</taxon>
    </lineage>
</organism>
<reference evidence="1 2" key="1">
    <citation type="submission" date="2015-09" db="EMBL/GenBank/DDBJ databases">
        <authorList>
            <consortium name="Swine Surveillance"/>
        </authorList>
    </citation>
    <scope>NUCLEOTIDE SEQUENCE [LARGE SCALE GENOMIC DNA]</scope>
    <source>
        <strain evidence="1 2">CECT 7648</strain>
    </source>
</reference>
<name>A0A0P1GGJ0_9RHOB</name>
<evidence type="ECO:0000313" key="2">
    <source>
        <dbReference type="Proteomes" id="UP000054935"/>
    </source>
</evidence>
<evidence type="ECO:0000313" key="1">
    <source>
        <dbReference type="EMBL" id="CUH80720.1"/>
    </source>
</evidence>
<accession>A0A0P1GGJ0</accession>
<dbReference type="AlphaFoldDB" id="A0A0P1GGJ0"/>
<dbReference type="STRING" id="441103.TRN7648_03111"/>
<protein>
    <submittedName>
        <fullName evidence="1">Uncharacterized protein</fullName>
    </submittedName>
</protein>
<dbReference type="OrthoDB" id="2059848at2"/>
<dbReference type="RefSeq" id="WP_058248574.1">
    <property type="nucleotide sequence ID" value="NZ_CYSE01000006.1"/>
</dbReference>
<dbReference type="EMBL" id="CYSE01000006">
    <property type="protein sequence ID" value="CUH80720.1"/>
    <property type="molecule type" value="Genomic_DNA"/>
</dbReference>
<keyword evidence="2" id="KW-1185">Reference proteome</keyword>
<proteinExistence type="predicted"/>
<sequence>MAALTSDRNTPARVGDNRQDTVAANVRIFAGALLMRDAAGNLTPGATATGATGVGRAEEAVDNTGGAAGALSVPWCPGVFQALNHGPDAVSASDLDGLCYFVDDQTVAATDGTGTRSPAGIVEAVTSTHVWVRFDAGLTRAAAGTS</sequence>
<gene>
    <name evidence="1" type="ORF">TRN7648_03111</name>
</gene>